<name>A0A811UN17_CERCA</name>
<accession>A0A811UN17</accession>
<dbReference type="Proteomes" id="UP000606786">
    <property type="component" value="Unassembled WGS sequence"/>
</dbReference>
<organism evidence="1 2">
    <name type="scientific">Ceratitis capitata</name>
    <name type="common">Mediterranean fruit fly</name>
    <name type="synonym">Tephritis capitata</name>
    <dbReference type="NCBI Taxonomy" id="7213"/>
    <lineage>
        <taxon>Eukaryota</taxon>
        <taxon>Metazoa</taxon>
        <taxon>Ecdysozoa</taxon>
        <taxon>Arthropoda</taxon>
        <taxon>Hexapoda</taxon>
        <taxon>Insecta</taxon>
        <taxon>Pterygota</taxon>
        <taxon>Neoptera</taxon>
        <taxon>Endopterygota</taxon>
        <taxon>Diptera</taxon>
        <taxon>Brachycera</taxon>
        <taxon>Muscomorpha</taxon>
        <taxon>Tephritoidea</taxon>
        <taxon>Tephritidae</taxon>
        <taxon>Ceratitis</taxon>
        <taxon>Ceratitis</taxon>
    </lineage>
</organism>
<protein>
    <submittedName>
        <fullName evidence="1">(Mediterranean fruit fly) hypothetical protein</fullName>
    </submittedName>
</protein>
<keyword evidence="2" id="KW-1185">Reference proteome</keyword>
<dbReference type="EMBL" id="CAJHJT010000012">
    <property type="protein sequence ID" value="CAD7000154.1"/>
    <property type="molecule type" value="Genomic_DNA"/>
</dbReference>
<feature type="non-terminal residue" evidence="1">
    <location>
        <position position="63"/>
    </location>
</feature>
<gene>
    <name evidence="1" type="ORF">CCAP1982_LOCUS8647</name>
</gene>
<dbReference type="AlphaFoldDB" id="A0A811UN17"/>
<sequence>MANGKEERKKFSHTKIAKKEVNVGQPTLSSKPEFGDHTRDYAIKRDLRCAHLDFSLFGGDFLQ</sequence>
<evidence type="ECO:0000313" key="2">
    <source>
        <dbReference type="Proteomes" id="UP000606786"/>
    </source>
</evidence>
<comment type="caution">
    <text evidence="1">The sequence shown here is derived from an EMBL/GenBank/DDBJ whole genome shotgun (WGS) entry which is preliminary data.</text>
</comment>
<proteinExistence type="predicted"/>
<reference evidence="1" key="1">
    <citation type="submission" date="2020-11" db="EMBL/GenBank/DDBJ databases">
        <authorList>
            <person name="Whitehead M."/>
        </authorList>
    </citation>
    <scope>NUCLEOTIDE SEQUENCE</scope>
    <source>
        <strain evidence="1">EGII</strain>
    </source>
</reference>
<evidence type="ECO:0000313" key="1">
    <source>
        <dbReference type="EMBL" id="CAD7000154.1"/>
    </source>
</evidence>